<dbReference type="Proteomes" id="UP000659654">
    <property type="component" value="Unassembled WGS sequence"/>
</dbReference>
<dbReference type="Proteomes" id="UP000582659">
    <property type="component" value="Unassembled WGS sequence"/>
</dbReference>
<dbReference type="EMBL" id="CAJFDI010000007">
    <property type="protein sequence ID" value="CAD5235784.1"/>
    <property type="molecule type" value="Genomic_DNA"/>
</dbReference>
<dbReference type="EMBL" id="CAJFCV020000007">
    <property type="protein sequence ID" value="CAG9132667.1"/>
    <property type="molecule type" value="Genomic_DNA"/>
</dbReference>
<keyword evidence="2" id="KW-1185">Reference proteome</keyword>
<name>A0A811M7F8_BURXY</name>
<evidence type="ECO:0000313" key="2">
    <source>
        <dbReference type="Proteomes" id="UP000659654"/>
    </source>
</evidence>
<gene>
    <name evidence="1" type="ORF">BXYJ_LOCUS15875</name>
</gene>
<sequence length="74" mass="8006">MPSATTVRVLLTQSDEDSLGTGCLGSTIIEYSWLLSGWPSTGRSAWLRLTIDGSRRQSAKGYGFVAASLVRALW</sequence>
<comment type="caution">
    <text evidence="1">The sequence shown here is derived from an EMBL/GenBank/DDBJ whole genome shotgun (WGS) entry which is preliminary data.</text>
</comment>
<organism evidence="1 2">
    <name type="scientific">Bursaphelenchus xylophilus</name>
    <name type="common">Pinewood nematode worm</name>
    <name type="synonym">Aphelenchoides xylophilus</name>
    <dbReference type="NCBI Taxonomy" id="6326"/>
    <lineage>
        <taxon>Eukaryota</taxon>
        <taxon>Metazoa</taxon>
        <taxon>Ecdysozoa</taxon>
        <taxon>Nematoda</taxon>
        <taxon>Chromadorea</taxon>
        <taxon>Rhabditida</taxon>
        <taxon>Tylenchina</taxon>
        <taxon>Tylenchomorpha</taxon>
        <taxon>Aphelenchoidea</taxon>
        <taxon>Aphelenchoididae</taxon>
        <taxon>Bursaphelenchus</taxon>
    </lineage>
</organism>
<dbReference type="AlphaFoldDB" id="A0A811M7F8"/>
<accession>A0A811M7F8</accession>
<protein>
    <submittedName>
        <fullName evidence="1">(pine wood nematode) hypothetical protein</fullName>
    </submittedName>
</protein>
<proteinExistence type="predicted"/>
<reference evidence="1" key="1">
    <citation type="submission" date="2020-09" db="EMBL/GenBank/DDBJ databases">
        <authorList>
            <person name="Kikuchi T."/>
        </authorList>
    </citation>
    <scope>NUCLEOTIDE SEQUENCE</scope>
    <source>
        <strain evidence="1">Ka4C1</strain>
    </source>
</reference>
<evidence type="ECO:0000313" key="1">
    <source>
        <dbReference type="EMBL" id="CAD5235784.1"/>
    </source>
</evidence>